<dbReference type="AlphaFoldDB" id="A0A240E3L4"/>
<evidence type="ECO:0000313" key="1">
    <source>
        <dbReference type="EMBL" id="SNX43364.1"/>
    </source>
</evidence>
<organism evidence="1 2">
    <name type="scientific">Acinetobacter puyangensis</name>
    <dbReference type="NCBI Taxonomy" id="1096779"/>
    <lineage>
        <taxon>Bacteria</taxon>
        <taxon>Pseudomonadati</taxon>
        <taxon>Pseudomonadota</taxon>
        <taxon>Gammaproteobacteria</taxon>
        <taxon>Moraxellales</taxon>
        <taxon>Moraxellaceae</taxon>
        <taxon>Acinetobacter</taxon>
    </lineage>
</organism>
<dbReference type="OrthoDB" id="9816185at2"/>
<dbReference type="RefSeq" id="WP_097077663.1">
    <property type="nucleotide sequence ID" value="NZ_BAABHT010000020.1"/>
</dbReference>
<protein>
    <recommendedName>
        <fullName evidence="3">HNH endonuclease</fullName>
    </recommendedName>
</protein>
<reference evidence="2" key="1">
    <citation type="submission" date="2016-09" db="EMBL/GenBank/DDBJ databases">
        <authorList>
            <person name="Varghese N."/>
            <person name="Submissions S."/>
        </authorList>
    </citation>
    <scope>NUCLEOTIDE SEQUENCE [LARGE SCALE GENOMIC DNA]</scope>
    <source>
        <strain evidence="2">ANC 4466</strain>
    </source>
</reference>
<dbReference type="EMBL" id="OANT01000001">
    <property type="protein sequence ID" value="SNX43364.1"/>
    <property type="molecule type" value="Genomic_DNA"/>
</dbReference>
<dbReference type="Proteomes" id="UP000219042">
    <property type="component" value="Unassembled WGS sequence"/>
</dbReference>
<accession>A0A240E3L4</accession>
<evidence type="ECO:0008006" key="3">
    <source>
        <dbReference type="Google" id="ProtNLM"/>
    </source>
</evidence>
<name>A0A240E3L4_9GAMM</name>
<gene>
    <name evidence="1" type="ORF">SAMN05421731_101400</name>
</gene>
<dbReference type="Gene3D" id="1.10.30.50">
    <property type="match status" value="1"/>
</dbReference>
<proteinExistence type="predicted"/>
<dbReference type="InterPro" id="IPR003615">
    <property type="entry name" value="HNH_nuc"/>
</dbReference>
<sequence length="290" mass="33721">MIKLDKISINDLQSVQITLDTLLDKTLIDSYKEIYHYFVYHAFLIDSSFKNLESYKLTSCMIGLDRKSNPVLHKNISKKKLNNLYGYMRDRKDKDARKQIYNVIKSSADMCPYCGECNPVTTLDHYLPKADFPQYSVFTSNLLPSCGTCNTGKLNTVATCYIDQPIHPYFDKSIFFNDIWIEGSISDYTTLGLNIYTNPPSLWSNDDKLRASKHFKDYRIEAEYKLRINSEASQLLYLLKNSLRMLTGTALQEYLIDCSNTPGLFENHWRKVFYRALAKDPNIFNRVQIH</sequence>
<dbReference type="CDD" id="cd00085">
    <property type="entry name" value="HNHc"/>
    <property type="match status" value="1"/>
</dbReference>
<keyword evidence="2" id="KW-1185">Reference proteome</keyword>
<evidence type="ECO:0000313" key="2">
    <source>
        <dbReference type="Proteomes" id="UP000219042"/>
    </source>
</evidence>